<comment type="similarity">
    <text evidence="1 4">Belongs to the glycosyl hydrolase 17 family.</text>
</comment>
<evidence type="ECO:0000256" key="2">
    <source>
        <dbReference type="ARBA" id="ARBA00022801"/>
    </source>
</evidence>
<gene>
    <name evidence="6" type="ORF">SI8410_01000680</name>
</gene>
<dbReference type="Gene3D" id="3.20.20.80">
    <property type="entry name" value="Glycosidases"/>
    <property type="match status" value="1"/>
</dbReference>
<dbReference type="InterPro" id="IPR044965">
    <property type="entry name" value="Glyco_hydro_17_plant"/>
</dbReference>
<dbReference type="GO" id="GO:0042973">
    <property type="term" value="F:glucan endo-1,3-beta-D-glucosidase activity"/>
    <property type="evidence" value="ECO:0007669"/>
    <property type="project" value="UniProtKB-ARBA"/>
</dbReference>
<evidence type="ECO:0000256" key="4">
    <source>
        <dbReference type="RuleBase" id="RU004335"/>
    </source>
</evidence>
<dbReference type="AlphaFoldDB" id="A0A7I8JXG0"/>
<keyword evidence="7" id="KW-1185">Reference proteome</keyword>
<dbReference type="EMBL" id="LR746264">
    <property type="protein sequence ID" value="CAA7388457.1"/>
    <property type="molecule type" value="Genomic_DNA"/>
</dbReference>
<evidence type="ECO:0000256" key="5">
    <source>
        <dbReference type="RuleBase" id="RU004336"/>
    </source>
</evidence>
<evidence type="ECO:0000313" key="7">
    <source>
        <dbReference type="Proteomes" id="UP000663760"/>
    </source>
</evidence>
<dbReference type="Pfam" id="PF00332">
    <property type="entry name" value="Glyco_hydro_17"/>
    <property type="match status" value="1"/>
</dbReference>
<proteinExistence type="inferred from homology"/>
<dbReference type="OrthoDB" id="941679at2759"/>
<dbReference type="PROSITE" id="PS00587">
    <property type="entry name" value="GLYCOSYL_HYDROL_F17"/>
    <property type="match status" value="1"/>
</dbReference>
<protein>
    <submittedName>
        <fullName evidence="6">Uncharacterized protein</fullName>
    </submittedName>
</protein>
<dbReference type="Proteomes" id="UP000663760">
    <property type="component" value="Chromosome 1"/>
</dbReference>
<name>A0A7I8JXG0_SPIIN</name>
<dbReference type="FunFam" id="3.20.20.80:FF:000010">
    <property type="entry name" value="glucan endo-1,3-beta-glucosidase, basic"/>
    <property type="match status" value="1"/>
</dbReference>
<dbReference type="InterPro" id="IPR000490">
    <property type="entry name" value="Glyco_hydro_17"/>
</dbReference>
<organism evidence="6 7">
    <name type="scientific">Spirodela intermedia</name>
    <name type="common">Intermediate duckweed</name>
    <dbReference type="NCBI Taxonomy" id="51605"/>
    <lineage>
        <taxon>Eukaryota</taxon>
        <taxon>Viridiplantae</taxon>
        <taxon>Streptophyta</taxon>
        <taxon>Embryophyta</taxon>
        <taxon>Tracheophyta</taxon>
        <taxon>Spermatophyta</taxon>
        <taxon>Magnoliopsida</taxon>
        <taxon>Liliopsida</taxon>
        <taxon>Araceae</taxon>
        <taxon>Lemnoideae</taxon>
        <taxon>Spirodela</taxon>
    </lineage>
</organism>
<evidence type="ECO:0000313" key="6">
    <source>
        <dbReference type="EMBL" id="CAA7388457.1"/>
    </source>
</evidence>
<dbReference type="GO" id="GO:0005975">
    <property type="term" value="P:carbohydrate metabolic process"/>
    <property type="evidence" value="ECO:0007669"/>
    <property type="project" value="InterPro"/>
</dbReference>
<dbReference type="InterPro" id="IPR017853">
    <property type="entry name" value="GH"/>
</dbReference>
<dbReference type="SUPFAM" id="SSF51445">
    <property type="entry name" value="(Trans)glycosidases"/>
    <property type="match status" value="1"/>
</dbReference>
<evidence type="ECO:0000256" key="3">
    <source>
        <dbReference type="ARBA" id="ARBA00023295"/>
    </source>
</evidence>
<dbReference type="PANTHER" id="PTHR32227">
    <property type="entry name" value="GLUCAN ENDO-1,3-BETA-GLUCOSIDASE BG1-RELATED-RELATED"/>
    <property type="match status" value="1"/>
</dbReference>
<keyword evidence="3 5" id="KW-0326">Glycosidase</keyword>
<sequence>MGSIGVCYGRLGSKLPPPAEVIQHYQSLNIRKMRIYDPNVEVLRELKGSNIELLLDCPAPLKTIAENPWAAQGWVRNVVLAHWPDVRIRYIAVGNEVILTRGEAEYILPAMQNIYIALTAAGLQDKIKVSTSVQYNVLGASFPPSAGEFSSEVKSVMVPIAAFLAITNAPLLVNIYPYFSYAGNPEEVDLSYSLFTSPEPVVYDPDSDLEYQNLFDAMVDAAHAALENVGAGGVEIVVSESGWPSAGHSAATVENARIYNSNLIQHVGKGTPKIPGKEVETYIFSLFNEDQKKPPGIENNWGLFYPDKRPVYPIKF</sequence>
<evidence type="ECO:0000256" key="1">
    <source>
        <dbReference type="ARBA" id="ARBA00008773"/>
    </source>
</evidence>
<reference evidence="6" key="1">
    <citation type="submission" date="2020-02" db="EMBL/GenBank/DDBJ databases">
        <authorList>
            <person name="Scholz U."/>
            <person name="Mascher M."/>
            <person name="Fiebig A."/>
        </authorList>
    </citation>
    <scope>NUCLEOTIDE SEQUENCE</scope>
</reference>
<keyword evidence="2 5" id="KW-0378">Hydrolase</keyword>
<accession>A0A7I8JXG0</accession>